<comment type="similarity">
    <text evidence="8">Belongs to the major facilitator superfamily. Proton-dependent oligopeptide transporter (POT/PTR) (TC 2.A.17) family.</text>
</comment>
<dbReference type="KEGG" id="rlc:K227x_42000"/>
<protein>
    <submittedName>
        <fullName evidence="10">Di-/tripeptide transporter</fullName>
    </submittedName>
</protein>
<feature type="transmembrane region" description="Helical" evidence="9">
    <location>
        <begin position="128"/>
        <end position="146"/>
    </location>
</feature>
<dbReference type="InterPro" id="IPR036259">
    <property type="entry name" value="MFS_trans_sf"/>
</dbReference>
<evidence type="ECO:0000256" key="7">
    <source>
        <dbReference type="ARBA" id="ARBA00023136"/>
    </source>
</evidence>
<feature type="transmembrane region" description="Helical" evidence="9">
    <location>
        <begin position="376"/>
        <end position="397"/>
    </location>
</feature>
<evidence type="ECO:0000313" key="10">
    <source>
        <dbReference type="EMBL" id="QDT05795.1"/>
    </source>
</evidence>
<feature type="transmembrane region" description="Helical" evidence="9">
    <location>
        <begin position="302"/>
        <end position="319"/>
    </location>
</feature>
<dbReference type="SUPFAM" id="SSF103473">
    <property type="entry name" value="MFS general substrate transporter"/>
    <property type="match status" value="1"/>
</dbReference>
<dbReference type="InterPro" id="IPR000109">
    <property type="entry name" value="POT_fam"/>
</dbReference>
<dbReference type="OrthoDB" id="9772725at2"/>
<dbReference type="PANTHER" id="PTHR23517:SF15">
    <property type="entry name" value="PROTON-DEPENDENT OLIGOPEPTIDE FAMILY TRANSPORT PROTEIN"/>
    <property type="match status" value="1"/>
</dbReference>
<dbReference type="PANTHER" id="PTHR23517">
    <property type="entry name" value="RESISTANCE PROTEIN MDTM, PUTATIVE-RELATED-RELATED"/>
    <property type="match status" value="1"/>
</dbReference>
<dbReference type="GO" id="GO:1904680">
    <property type="term" value="F:peptide transmembrane transporter activity"/>
    <property type="evidence" value="ECO:0007669"/>
    <property type="project" value="InterPro"/>
</dbReference>
<dbReference type="InterPro" id="IPR050171">
    <property type="entry name" value="MFS_Transporters"/>
</dbReference>
<sequence length="550" mass="59560">MTDRQDDVPAELDSAAGEGAFAPGGEIMGHPTGLFFLFFAELWERFSFYGMRALLTLYLATELFKDVADGKTIAYEIYAAYGSLVYFTPALGGMIADRVIGHKNSIMLGALLMTIGHFTMAFESESIFYLSLGLLIIGNGFFKPNISSLVGGLYREGDTRRDGGFTIFYLGINLGAFMAPLACGYLGENYGWHYGFSAAGIGMFIGLLVFWYGRVKGIYGEQGEQPLAYASKNLGGINVRYLVYALSFLSVPLFAMLVSKSELTVFGSTGLLQFLLISLLILVLVYLTYVCVVSDKITRDRLIVVVVLTFFVTVFWAFFEQAGSSLTLFAEEQVRLVGLNASQTNAINPFYIVALAIPFSMMWNKLESKKMNPNTMIKFGLGIGQLGVGFLVFALSARFMDDEGKVGMIFLLVGYLLITSGELFLSPIGLSKVTELSPAKLVAFMMGVWFLSSSFAHYIAGLIAKLTTGGGHGEGEASEAVAEVVAEPSVMASLARWITGASADEAATASAANLLNYTSVFAQIAIISFVVAAIALLISPIIKRMMHGIR</sequence>
<dbReference type="GO" id="GO:0005886">
    <property type="term" value="C:plasma membrane"/>
    <property type="evidence" value="ECO:0007669"/>
    <property type="project" value="UniProtKB-SubCell"/>
</dbReference>
<feature type="transmembrane region" description="Helical" evidence="9">
    <location>
        <begin position="271"/>
        <end position="290"/>
    </location>
</feature>
<keyword evidence="3" id="KW-1003">Cell membrane</keyword>
<feature type="transmembrane region" description="Helical" evidence="9">
    <location>
        <begin position="520"/>
        <end position="542"/>
    </location>
</feature>
<dbReference type="Gene3D" id="1.20.1250.20">
    <property type="entry name" value="MFS general substrate transporter like domains"/>
    <property type="match status" value="1"/>
</dbReference>
<dbReference type="EMBL" id="CP036525">
    <property type="protein sequence ID" value="QDT05795.1"/>
    <property type="molecule type" value="Genomic_DNA"/>
</dbReference>
<reference evidence="10 11" key="1">
    <citation type="submission" date="2019-02" db="EMBL/GenBank/DDBJ databases">
        <title>Deep-cultivation of Planctomycetes and their phenomic and genomic characterization uncovers novel biology.</title>
        <authorList>
            <person name="Wiegand S."/>
            <person name="Jogler M."/>
            <person name="Boedeker C."/>
            <person name="Pinto D."/>
            <person name="Vollmers J."/>
            <person name="Rivas-Marin E."/>
            <person name="Kohn T."/>
            <person name="Peeters S.H."/>
            <person name="Heuer A."/>
            <person name="Rast P."/>
            <person name="Oberbeckmann S."/>
            <person name="Bunk B."/>
            <person name="Jeske O."/>
            <person name="Meyerdierks A."/>
            <person name="Storesund J.E."/>
            <person name="Kallscheuer N."/>
            <person name="Luecker S."/>
            <person name="Lage O.M."/>
            <person name="Pohl T."/>
            <person name="Merkel B.J."/>
            <person name="Hornburger P."/>
            <person name="Mueller R.-W."/>
            <person name="Bruemmer F."/>
            <person name="Labrenz M."/>
            <person name="Spormann A.M."/>
            <person name="Op den Camp H."/>
            <person name="Overmann J."/>
            <person name="Amann R."/>
            <person name="Jetten M.S.M."/>
            <person name="Mascher T."/>
            <person name="Medema M.H."/>
            <person name="Devos D.P."/>
            <person name="Kaster A.-K."/>
            <person name="Ovreas L."/>
            <person name="Rohde M."/>
            <person name="Galperin M.Y."/>
            <person name="Jogler C."/>
        </authorList>
    </citation>
    <scope>NUCLEOTIDE SEQUENCE [LARGE SCALE GENOMIC DNA]</scope>
    <source>
        <strain evidence="10 11">K22_7</strain>
    </source>
</reference>
<feature type="transmembrane region" description="Helical" evidence="9">
    <location>
        <begin position="104"/>
        <end position="122"/>
    </location>
</feature>
<feature type="transmembrane region" description="Helical" evidence="9">
    <location>
        <begin position="167"/>
        <end position="187"/>
    </location>
</feature>
<keyword evidence="5" id="KW-0571">Peptide transport</keyword>
<dbReference type="NCBIfam" id="TIGR00924">
    <property type="entry name" value="yjdL_sub1_fam"/>
    <property type="match status" value="1"/>
</dbReference>
<name>A0A517NFB2_9BACT</name>
<evidence type="ECO:0000256" key="5">
    <source>
        <dbReference type="ARBA" id="ARBA00022856"/>
    </source>
</evidence>
<evidence type="ECO:0000256" key="9">
    <source>
        <dbReference type="SAM" id="Phobius"/>
    </source>
</evidence>
<proteinExistence type="inferred from homology"/>
<feature type="transmembrane region" description="Helical" evidence="9">
    <location>
        <begin position="346"/>
        <end position="364"/>
    </location>
</feature>
<comment type="subcellular location">
    <subcellularLocation>
        <location evidence="1">Cell membrane</location>
        <topology evidence="1">Multi-pass membrane protein</topology>
    </subcellularLocation>
    <subcellularLocation>
        <location evidence="8">Membrane</location>
        <topology evidence="8">Multi-pass membrane protein</topology>
    </subcellularLocation>
</comment>
<evidence type="ECO:0000256" key="8">
    <source>
        <dbReference type="RuleBase" id="RU003755"/>
    </source>
</evidence>
<dbReference type="InterPro" id="IPR018456">
    <property type="entry name" value="PTR2_symporter_CS"/>
</dbReference>
<keyword evidence="4 8" id="KW-0812">Transmembrane</keyword>
<evidence type="ECO:0000256" key="4">
    <source>
        <dbReference type="ARBA" id="ARBA00022692"/>
    </source>
</evidence>
<dbReference type="GO" id="GO:0006857">
    <property type="term" value="P:oligopeptide transport"/>
    <property type="evidence" value="ECO:0007669"/>
    <property type="project" value="InterPro"/>
</dbReference>
<accession>A0A517NFB2</accession>
<keyword evidence="6 9" id="KW-1133">Transmembrane helix</keyword>
<dbReference type="AlphaFoldDB" id="A0A517NFB2"/>
<evidence type="ECO:0000256" key="3">
    <source>
        <dbReference type="ARBA" id="ARBA00022475"/>
    </source>
</evidence>
<dbReference type="PROSITE" id="PS01023">
    <property type="entry name" value="PTR2_2"/>
    <property type="match status" value="1"/>
</dbReference>
<feature type="transmembrane region" description="Helical" evidence="9">
    <location>
        <begin position="409"/>
        <end position="430"/>
    </location>
</feature>
<feature type="transmembrane region" description="Helical" evidence="9">
    <location>
        <begin position="241"/>
        <end position="259"/>
    </location>
</feature>
<dbReference type="InterPro" id="IPR005279">
    <property type="entry name" value="Dipep/tripep_permease"/>
</dbReference>
<keyword evidence="2 8" id="KW-0813">Transport</keyword>
<evidence type="ECO:0000256" key="1">
    <source>
        <dbReference type="ARBA" id="ARBA00004651"/>
    </source>
</evidence>
<evidence type="ECO:0000256" key="6">
    <source>
        <dbReference type="ARBA" id="ARBA00022989"/>
    </source>
</evidence>
<dbReference type="Proteomes" id="UP000318538">
    <property type="component" value="Chromosome"/>
</dbReference>
<evidence type="ECO:0000313" key="11">
    <source>
        <dbReference type="Proteomes" id="UP000318538"/>
    </source>
</evidence>
<keyword evidence="11" id="KW-1185">Reference proteome</keyword>
<keyword evidence="7 9" id="KW-0472">Membrane</keyword>
<dbReference type="CDD" id="cd17346">
    <property type="entry name" value="MFS_DtpA_like"/>
    <property type="match status" value="1"/>
</dbReference>
<feature type="transmembrane region" description="Helical" evidence="9">
    <location>
        <begin position="193"/>
        <end position="212"/>
    </location>
</feature>
<feature type="transmembrane region" description="Helical" evidence="9">
    <location>
        <begin position="442"/>
        <end position="464"/>
    </location>
</feature>
<gene>
    <name evidence="10" type="primary">dtpT</name>
    <name evidence="10" type="ORF">K227x_42000</name>
</gene>
<dbReference type="RefSeq" id="WP_145172095.1">
    <property type="nucleotide sequence ID" value="NZ_CP036525.1"/>
</dbReference>
<keyword evidence="5" id="KW-0653">Protein transport</keyword>
<evidence type="ECO:0000256" key="2">
    <source>
        <dbReference type="ARBA" id="ARBA00022448"/>
    </source>
</evidence>
<dbReference type="Pfam" id="PF00854">
    <property type="entry name" value="PTR2"/>
    <property type="match status" value="1"/>
</dbReference>
<organism evidence="10 11">
    <name type="scientific">Rubripirellula lacrimiformis</name>
    <dbReference type="NCBI Taxonomy" id="1930273"/>
    <lineage>
        <taxon>Bacteria</taxon>
        <taxon>Pseudomonadati</taxon>
        <taxon>Planctomycetota</taxon>
        <taxon>Planctomycetia</taxon>
        <taxon>Pirellulales</taxon>
        <taxon>Pirellulaceae</taxon>
        <taxon>Rubripirellula</taxon>
    </lineage>
</organism>